<reference evidence="2 3" key="1">
    <citation type="submission" date="2018-10" db="EMBL/GenBank/DDBJ databases">
        <title>Genomic Encyclopedia of Archaeal and Bacterial Type Strains, Phase II (KMG-II): from individual species to whole genera.</title>
        <authorList>
            <person name="Goeker M."/>
        </authorList>
    </citation>
    <scope>NUCLEOTIDE SEQUENCE [LARGE SCALE GENOMIC DNA]</scope>
    <source>
        <strain evidence="2 3">RP-AC37</strain>
    </source>
</reference>
<evidence type="ECO:0000313" key="3">
    <source>
        <dbReference type="Proteomes" id="UP000281955"/>
    </source>
</evidence>
<gene>
    <name evidence="2" type="ORF">CLV35_3117</name>
</gene>
<protein>
    <recommendedName>
        <fullName evidence="1">NYN domain-containing protein</fullName>
    </recommendedName>
</protein>
<dbReference type="RefSeq" id="WP_121194403.1">
    <property type="nucleotide sequence ID" value="NZ_RBWV01000014.1"/>
</dbReference>
<dbReference type="Pfam" id="PF01936">
    <property type="entry name" value="NYN"/>
    <property type="match status" value="1"/>
</dbReference>
<sequence length="202" mass="22209">MTVDLQDSDPGLDLLVWDAPNIDMTLSQVIGTRPGPESRPRFDAVGRWLVRSAGESDVEACVFANVPPQNAVNMRGWVETLRAFGFAVFAKPKLQPADDVDDAMLDHIWLRAGERQLRRVVVASGDGRNFRAPLDELSDQGVEVVVLSFAEIAGYAQESDKIQFIDLEDVPGVFVTPLNRTRLDALPPEGAWLVPTGSLRDL</sequence>
<comment type="caution">
    <text evidence="2">The sequence shown here is derived from an EMBL/GenBank/DDBJ whole genome shotgun (WGS) entry which is preliminary data.</text>
</comment>
<keyword evidence="3" id="KW-1185">Reference proteome</keyword>
<dbReference type="EMBL" id="RBWV01000014">
    <property type="protein sequence ID" value="RKS71321.1"/>
    <property type="molecule type" value="Genomic_DNA"/>
</dbReference>
<dbReference type="Proteomes" id="UP000281955">
    <property type="component" value="Unassembled WGS sequence"/>
</dbReference>
<accession>A0A420XLY0</accession>
<name>A0A420XLY0_9ACTN</name>
<dbReference type="OrthoDB" id="4772393at2"/>
<feature type="domain" description="NYN" evidence="1">
    <location>
        <begin position="16"/>
        <end position="167"/>
    </location>
</feature>
<evidence type="ECO:0000313" key="2">
    <source>
        <dbReference type="EMBL" id="RKS71321.1"/>
    </source>
</evidence>
<dbReference type="InterPro" id="IPR021139">
    <property type="entry name" value="NYN"/>
</dbReference>
<dbReference type="Gene3D" id="3.40.50.1010">
    <property type="entry name" value="5'-nuclease"/>
    <property type="match status" value="1"/>
</dbReference>
<dbReference type="AlphaFoldDB" id="A0A420XLY0"/>
<proteinExistence type="predicted"/>
<organism evidence="2 3">
    <name type="scientific">Motilibacter peucedani</name>
    <dbReference type="NCBI Taxonomy" id="598650"/>
    <lineage>
        <taxon>Bacteria</taxon>
        <taxon>Bacillati</taxon>
        <taxon>Actinomycetota</taxon>
        <taxon>Actinomycetes</taxon>
        <taxon>Motilibacterales</taxon>
        <taxon>Motilibacteraceae</taxon>
        <taxon>Motilibacter</taxon>
    </lineage>
</organism>
<evidence type="ECO:0000259" key="1">
    <source>
        <dbReference type="Pfam" id="PF01936"/>
    </source>
</evidence>
<dbReference type="GO" id="GO:0004540">
    <property type="term" value="F:RNA nuclease activity"/>
    <property type="evidence" value="ECO:0007669"/>
    <property type="project" value="InterPro"/>
</dbReference>
<dbReference type="InParanoid" id="A0A420XLY0"/>